<evidence type="ECO:0000313" key="2">
    <source>
        <dbReference type="EMBL" id="PAV81805.1"/>
    </source>
</evidence>
<dbReference type="Gene3D" id="3.40.50.1820">
    <property type="entry name" value="alpha/beta hydrolase"/>
    <property type="match status" value="1"/>
</dbReference>
<accession>A0A2A2L6T5</accession>
<dbReference type="Pfam" id="PF01764">
    <property type="entry name" value="Lipase_3"/>
    <property type="match status" value="1"/>
</dbReference>
<dbReference type="OrthoDB" id="426718at2759"/>
<dbReference type="GO" id="GO:0006629">
    <property type="term" value="P:lipid metabolic process"/>
    <property type="evidence" value="ECO:0007669"/>
    <property type="project" value="InterPro"/>
</dbReference>
<dbReference type="Proteomes" id="UP000218231">
    <property type="component" value="Unassembled WGS sequence"/>
</dbReference>
<reference evidence="2 3" key="1">
    <citation type="journal article" date="2017" name="Curr. Biol.">
        <title>Genome architecture and evolution of a unichromosomal asexual nematode.</title>
        <authorList>
            <person name="Fradin H."/>
            <person name="Zegar C."/>
            <person name="Gutwein M."/>
            <person name="Lucas J."/>
            <person name="Kovtun M."/>
            <person name="Corcoran D."/>
            <person name="Baugh L.R."/>
            <person name="Kiontke K."/>
            <person name="Gunsalus K."/>
            <person name="Fitch D.H."/>
            <person name="Piano F."/>
        </authorList>
    </citation>
    <scope>NUCLEOTIDE SEQUENCE [LARGE SCALE GENOMIC DNA]</scope>
    <source>
        <strain evidence="2">PF1309</strain>
    </source>
</reference>
<evidence type="ECO:0000313" key="3">
    <source>
        <dbReference type="Proteomes" id="UP000218231"/>
    </source>
</evidence>
<dbReference type="SUPFAM" id="SSF53474">
    <property type="entry name" value="alpha/beta-Hydrolases"/>
    <property type="match status" value="1"/>
</dbReference>
<protein>
    <recommendedName>
        <fullName evidence="1">Fungal lipase-type domain-containing protein</fullName>
    </recommendedName>
</protein>
<proteinExistence type="predicted"/>
<dbReference type="AlphaFoldDB" id="A0A2A2L6T5"/>
<feature type="domain" description="Fungal lipase-type" evidence="1">
    <location>
        <begin position="2"/>
        <end position="55"/>
    </location>
</feature>
<keyword evidence="3" id="KW-1185">Reference proteome</keyword>
<name>A0A2A2L6T5_9BILA</name>
<dbReference type="PANTHER" id="PTHR45908">
    <property type="entry name" value="PROTEIN CBG11750-RELATED"/>
    <property type="match status" value="1"/>
</dbReference>
<dbReference type="InterPro" id="IPR002921">
    <property type="entry name" value="Fungal_lipase-type"/>
</dbReference>
<dbReference type="InterPro" id="IPR029058">
    <property type="entry name" value="AB_hydrolase_fold"/>
</dbReference>
<comment type="caution">
    <text evidence="2">The sequence shown here is derived from an EMBL/GenBank/DDBJ whole genome shotgun (WGS) entry which is preliminary data.</text>
</comment>
<gene>
    <name evidence="2" type="ORF">WR25_10162</name>
</gene>
<sequence>MTAVKIAQLQWWPPSQMFFVGYGTPRCGNEDFAYYVDKSLADKFRVNWYADPIPTQILHKKEKVFGIEYTGEKKCKLPEDNACLTGNNPSDHHSYYDTKGTMYNDVTCKGNDF</sequence>
<dbReference type="EMBL" id="LIAE01007125">
    <property type="protein sequence ID" value="PAV81805.1"/>
    <property type="molecule type" value="Genomic_DNA"/>
</dbReference>
<dbReference type="PANTHER" id="PTHR45908:SF21">
    <property type="entry name" value="FUNGAL LIPASE-LIKE DOMAIN-CONTAINING PROTEIN"/>
    <property type="match status" value="1"/>
</dbReference>
<evidence type="ECO:0000259" key="1">
    <source>
        <dbReference type="Pfam" id="PF01764"/>
    </source>
</evidence>
<organism evidence="2 3">
    <name type="scientific">Diploscapter pachys</name>
    <dbReference type="NCBI Taxonomy" id="2018661"/>
    <lineage>
        <taxon>Eukaryota</taxon>
        <taxon>Metazoa</taxon>
        <taxon>Ecdysozoa</taxon>
        <taxon>Nematoda</taxon>
        <taxon>Chromadorea</taxon>
        <taxon>Rhabditida</taxon>
        <taxon>Rhabditina</taxon>
        <taxon>Rhabditomorpha</taxon>
        <taxon>Rhabditoidea</taxon>
        <taxon>Rhabditidae</taxon>
        <taxon>Diploscapter</taxon>
    </lineage>
</organism>